<evidence type="ECO:0000256" key="1">
    <source>
        <dbReference type="SAM" id="Phobius"/>
    </source>
</evidence>
<dbReference type="Proteomes" id="UP000093740">
    <property type="component" value="Chromosome"/>
</dbReference>
<feature type="domain" description="Glycoside-hydrolase family GH114 TIM-barrel" evidence="2">
    <location>
        <begin position="52"/>
        <end position="290"/>
    </location>
</feature>
<name>A0AAI8CKB6_FERIS</name>
<dbReference type="SUPFAM" id="SSF51445">
    <property type="entry name" value="(Trans)glycosidases"/>
    <property type="match status" value="1"/>
</dbReference>
<organism evidence="3 4">
    <name type="scientific">Fervidobacterium islandicum</name>
    <dbReference type="NCBI Taxonomy" id="2423"/>
    <lineage>
        <taxon>Bacteria</taxon>
        <taxon>Thermotogati</taxon>
        <taxon>Thermotogota</taxon>
        <taxon>Thermotogae</taxon>
        <taxon>Thermotogales</taxon>
        <taxon>Fervidobacteriaceae</taxon>
        <taxon>Fervidobacterium</taxon>
    </lineage>
</organism>
<keyword evidence="4" id="KW-1185">Reference proteome</keyword>
<dbReference type="InterPro" id="IPR013785">
    <property type="entry name" value="Aldolase_TIM"/>
</dbReference>
<dbReference type="KEGG" id="fia:NA23_01270"/>
<evidence type="ECO:0000313" key="3">
    <source>
        <dbReference type="EMBL" id="AMW32087.1"/>
    </source>
</evidence>
<evidence type="ECO:0000259" key="2">
    <source>
        <dbReference type="Pfam" id="PF03537"/>
    </source>
</evidence>
<reference evidence="3 4" key="1">
    <citation type="journal article" date="2015" name="Stand. Genomic Sci.">
        <title>Genome sequence of a native-feather degrading extremely thermophilic Eubacterium, Fervidobacterium islandicum AW-1.</title>
        <authorList>
            <person name="Lee Y.J."/>
            <person name="Jeong H."/>
            <person name="Park G.S."/>
            <person name="Kwak Y."/>
            <person name="Lee S.J."/>
            <person name="Lee S.J."/>
            <person name="Park M.K."/>
            <person name="Kim J.Y."/>
            <person name="Kang H.K."/>
            <person name="Shin J.H."/>
            <person name="Lee D.W."/>
        </authorList>
    </citation>
    <scope>NUCLEOTIDE SEQUENCE [LARGE SCALE GENOMIC DNA]</scope>
    <source>
        <strain evidence="3 4">AW-1</strain>
    </source>
</reference>
<evidence type="ECO:0000313" key="4">
    <source>
        <dbReference type="Proteomes" id="UP000093740"/>
    </source>
</evidence>
<dbReference type="Gene3D" id="3.20.20.70">
    <property type="entry name" value="Aldolase class I"/>
    <property type="match status" value="1"/>
</dbReference>
<dbReference type="PANTHER" id="PTHR35882">
    <property type="entry name" value="PELA"/>
    <property type="match status" value="1"/>
</dbReference>
<feature type="transmembrane region" description="Helical" evidence="1">
    <location>
        <begin position="9"/>
        <end position="29"/>
    </location>
</feature>
<dbReference type="InterPro" id="IPR016062">
    <property type="entry name" value="TM1410-rel"/>
</dbReference>
<dbReference type="AlphaFoldDB" id="A0AAI8CKB6"/>
<keyword evidence="1" id="KW-0472">Membrane</keyword>
<dbReference type="EMBL" id="CP014334">
    <property type="protein sequence ID" value="AMW32087.1"/>
    <property type="molecule type" value="Genomic_DNA"/>
</dbReference>
<proteinExistence type="predicted"/>
<keyword evidence="1" id="KW-1133">Transmembrane helix</keyword>
<dbReference type="RefSeq" id="WP_033191390.1">
    <property type="nucleotide sequence ID" value="NZ_CP014334.2"/>
</dbReference>
<dbReference type="PRINTS" id="PR01545">
    <property type="entry name" value="THEMAYE10DUF"/>
</dbReference>
<keyword evidence="1" id="KW-0812">Transmembrane</keyword>
<dbReference type="PANTHER" id="PTHR35882:SF2">
    <property type="entry name" value="PELA"/>
    <property type="match status" value="1"/>
</dbReference>
<accession>A0AAI8CKB6</accession>
<dbReference type="InterPro" id="IPR004352">
    <property type="entry name" value="GH114_TIM-barrel"/>
</dbReference>
<dbReference type="Pfam" id="PF03537">
    <property type="entry name" value="Glyco_hydro_114"/>
    <property type="match status" value="1"/>
</dbReference>
<dbReference type="InterPro" id="IPR017853">
    <property type="entry name" value="GH"/>
</dbReference>
<protein>
    <submittedName>
        <fullName evidence="3">Endo alpha-1,4 polygalactosaminidase</fullName>
    </submittedName>
</protein>
<sequence length="305" mass="35580">MENSITSKIVFTTVIVVFLFPFILNLFAIEVPQDWILYTNGPKLEELMPVKTDLVVIDYSADGTDKKAFKREDLAPLKAQGKKVFAYLNFAVAEDWRFYWKSLNKALILGPLGDWPGEYYVKYWYSEWYDVVKQYMKKITTAGFDGVVLDWINVYQHSKLQQLSGKSENGLKMAIVENLRKLIKDFPNIEYVLINGEDILIEFPEFREKVKYVLVESLFFHKAVLAINTKEFFSRLNKLTELQKYGITILSVEYIDNGNPFDSTNAERINTYVSLARKYGFRYYIARLDMKLNAVNVPRVPTRKD</sequence>
<gene>
    <name evidence="3" type="ORF">NA23_01270</name>
</gene>